<gene>
    <name evidence="3" type="ORF">V1351_13075</name>
</gene>
<keyword evidence="2" id="KW-0812">Transmembrane</keyword>
<evidence type="ECO:0000256" key="1">
    <source>
        <dbReference type="SAM" id="MobiDB-lite"/>
    </source>
</evidence>
<evidence type="ECO:0000313" key="3">
    <source>
        <dbReference type="EMBL" id="WXB75872.1"/>
    </source>
</evidence>
<feature type="compositionally biased region" description="Pro residues" evidence="1">
    <location>
        <begin position="139"/>
        <end position="148"/>
    </location>
</feature>
<keyword evidence="4" id="KW-1185">Reference proteome</keyword>
<evidence type="ECO:0008006" key="5">
    <source>
        <dbReference type="Google" id="ProtNLM"/>
    </source>
</evidence>
<feature type="compositionally biased region" description="Low complexity" evidence="1">
    <location>
        <begin position="127"/>
        <end position="138"/>
    </location>
</feature>
<feature type="transmembrane region" description="Helical" evidence="2">
    <location>
        <begin position="48"/>
        <end position="72"/>
    </location>
</feature>
<reference evidence="3 4" key="1">
    <citation type="submission" date="2024-02" db="EMBL/GenBank/DDBJ databases">
        <title>Janibacter sp. nov., isolated from gut of marine sandworm.</title>
        <authorList>
            <person name="Kim B."/>
            <person name="Jun M.O."/>
            <person name="Shin N.-R."/>
        </authorList>
    </citation>
    <scope>NUCLEOTIDE SEQUENCE [LARGE SCALE GENOMIC DNA]</scope>
    <source>
        <strain evidence="3 4">A1S7</strain>
    </source>
</reference>
<proteinExistence type="predicted"/>
<dbReference type="RefSeq" id="WP_338748642.1">
    <property type="nucleotide sequence ID" value="NZ_CP144913.1"/>
</dbReference>
<dbReference type="EMBL" id="CP144913">
    <property type="protein sequence ID" value="WXB75872.1"/>
    <property type="molecule type" value="Genomic_DNA"/>
</dbReference>
<name>A0ABZ2MFM9_9MICO</name>
<feature type="compositionally biased region" description="Gly residues" evidence="1">
    <location>
        <begin position="173"/>
        <end position="182"/>
    </location>
</feature>
<feature type="compositionally biased region" description="Basic and acidic residues" evidence="1">
    <location>
        <begin position="83"/>
        <end position="126"/>
    </location>
</feature>
<dbReference type="Proteomes" id="UP001382727">
    <property type="component" value="Chromosome"/>
</dbReference>
<evidence type="ECO:0000256" key="2">
    <source>
        <dbReference type="SAM" id="Phobius"/>
    </source>
</evidence>
<keyword evidence="2" id="KW-1133">Transmembrane helix</keyword>
<feature type="region of interest" description="Disordered" evidence="1">
    <location>
        <begin position="82"/>
        <end position="182"/>
    </location>
</feature>
<accession>A0ABZ2MFM9</accession>
<evidence type="ECO:0000313" key="4">
    <source>
        <dbReference type="Proteomes" id="UP001382727"/>
    </source>
</evidence>
<protein>
    <recommendedName>
        <fullName evidence="5">LapA family protein</fullName>
    </recommendedName>
</protein>
<keyword evidence="2" id="KW-0472">Membrane</keyword>
<organism evidence="3 4">
    <name type="scientific">Janibacter alittae</name>
    <dbReference type="NCBI Taxonomy" id="3115209"/>
    <lineage>
        <taxon>Bacteria</taxon>
        <taxon>Bacillati</taxon>
        <taxon>Actinomycetota</taxon>
        <taxon>Actinomycetes</taxon>
        <taxon>Micrococcales</taxon>
        <taxon>Intrasporangiaceae</taxon>
        <taxon>Janibacter</taxon>
    </lineage>
</organism>
<feature type="compositionally biased region" description="Basic and acidic residues" evidence="1">
    <location>
        <begin position="162"/>
        <end position="172"/>
    </location>
</feature>
<sequence>MVILGLVLVLLALLLGAALIMGTAAPETVGQDIDLHVLDAVTFTLDPLSLVIAGMVVMFLLWLGLVMIKTTLARNARLRRERKSAELADRERREREEAAAAEQARDEEGERQLEERRLAEERRRAGEATATRPLGAPAPGAPADPTRPVPRRGAADETTAIPREDSRPDGREPGGPGAAPHR</sequence>